<organism evidence="1 2">
    <name type="scientific">Nonlabens ponticola</name>
    <dbReference type="NCBI Taxonomy" id="2496866"/>
    <lineage>
        <taxon>Bacteria</taxon>
        <taxon>Pseudomonadati</taxon>
        <taxon>Bacteroidota</taxon>
        <taxon>Flavobacteriia</taxon>
        <taxon>Flavobacteriales</taxon>
        <taxon>Flavobacteriaceae</taxon>
        <taxon>Nonlabens</taxon>
    </lineage>
</organism>
<evidence type="ECO:0000313" key="1">
    <source>
        <dbReference type="EMBL" id="AZQ44199.1"/>
    </source>
</evidence>
<gene>
    <name evidence="1" type="ORF">EJ995_08115</name>
</gene>
<protein>
    <recommendedName>
        <fullName evidence="3">Lipocalin-like domain-containing protein</fullName>
    </recommendedName>
</protein>
<dbReference type="PROSITE" id="PS51257">
    <property type="entry name" value="PROKAR_LIPOPROTEIN"/>
    <property type="match status" value="1"/>
</dbReference>
<dbReference type="KEGG" id="noj:EJ995_08115"/>
<dbReference type="RefSeq" id="WP_126447399.1">
    <property type="nucleotide sequence ID" value="NZ_CP034549.1"/>
</dbReference>
<evidence type="ECO:0000313" key="2">
    <source>
        <dbReference type="Proteomes" id="UP000279600"/>
    </source>
</evidence>
<reference evidence="1 2" key="1">
    <citation type="submission" date="2018-12" db="EMBL/GenBank/DDBJ databases">
        <title>Complete genome of Nonlabens sp. MJ115.</title>
        <authorList>
            <person name="Choi H.S."/>
            <person name="Jung J."/>
        </authorList>
    </citation>
    <scope>NUCLEOTIDE SEQUENCE [LARGE SCALE GENOMIC DNA]</scope>
    <source>
        <strain evidence="1 2">MJ115</strain>
    </source>
</reference>
<proteinExistence type="predicted"/>
<keyword evidence="2" id="KW-1185">Reference proteome</keyword>
<evidence type="ECO:0008006" key="3">
    <source>
        <dbReference type="Google" id="ProtNLM"/>
    </source>
</evidence>
<dbReference type="Proteomes" id="UP000279600">
    <property type="component" value="Chromosome"/>
</dbReference>
<dbReference type="EMBL" id="CP034549">
    <property type="protein sequence ID" value="AZQ44199.1"/>
    <property type="molecule type" value="Genomic_DNA"/>
</dbReference>
<dbReference type="AlphaFoldDB" id="A0A3S9MYH3"/>
<name>A0A3S9MYH3_9FLAO</name>
<dbReference type="OrthoDB" id="955522at2"/>
<sequence length="135" mass="14796">MMYLNLKLLTLKALTIIAVALLFVSCGSNTTESKSPIYGTWRITHSLADPGNGSAKFQETDSDKTLTFKKEGTVVSNENVCVGNFFTAGKTAELDMTTKSFNKGGCIAAFELNGKILEVRYQCMEACAERYEKVD</sequence>
<accession>A0A3S9MYH3</accession>